<dbReference type="GO" id="GO:0004553">
    <property type="term" value="F:hydrolase activity, hydrolyzing O-glycosyl compounds"/>
    <property type="evidence" value="ECO:0007669"/>
    <property type="project" value="InterPro"/>
</dbReference>
<dbReference type="EMBL" id="OX459123">
    <property type="protein sequence ID" value="CAI9108881.1"/>
    <property type="molecule type" value="Genomic_DNA"/>
</dbReference>
<evidence type="ECO:0000256" key="4">
    <source>
        <dbReference type="RuleBase" id="RU004453"/>
    </source>
</evidence>
<dbReference type="PROSITE" id="PS51910">
    <property type="entry name" value="GH18_2"/>
    <property type="match status" value="1"/>
</dbReference>
<dbReference type="InterPro" id="IPR001223">
    <property type="entry name" value="Glyco_hydro18_cat"/>
</dbReference>
<dbReference type="PANTHER" id="PTHR46476:SF9">
    <property type="entry name" value="GH18 DOMAIN-CONTAINING PROTEIN"/>
    <property type="match status" value="1"/>
</dbReference>
<accession>A0AAV1DLW3</accession>
<dbReference type="PROSITE" id="PS01095">
    <property type="entry name" value="GH18_1"/>
    <property type="match status" value="1"/>
</dbReference>
<dbReference type="GO" id="GO:0005975">
    <property type="term" value="P:carbohydrate metabolic process"/>
    <property type="evidence" value="ECO:0007669"/>
    <property type="project" value="InterPro"/>
</dbReference>
<dbReference type="InterPro" id="IPR000677">
    <property type="entry name" value="Chitinase-like"/>
</dbReference>
<dbReference type="Proteomes" id="UP001161247">
    <property type="component" value="Chromosome 6"/>
</dbReference>
<feature type="chain" id="PRO_5043505515" evidence="5">
    <location>
        <begin position="27"/>
        <end position="301"/>
    </location>
</feature>
<dbReference type="Gene3D" id="3.20.20.80">
    <property type="entry name" value="Glycosidases"/>
    <property type="match status" value="1"/>
</dbReference>
<keyword evidence="2 3" id="KW-0326">Glycosidase</keyword>
<keyword evidence="8" id="KW-1185">Reference proteome</keyword>
<feature type="signal peptide" evidence="5">
    <location>
        <begin position="1"/>
        <end position="26"/>
    </location>
</feature>
<comment type="similarity">
    <text evidence="4">Belongs to the glycosyl hydrolase 18 family.</text>
</comment>
<name>A0AAV1DLW3_OLDCO</name>
<reference evidence="7" key="1">
    <citation type="submission" date="2023-03" db="EMBL/GenBank/DDBJ databases">
        <authorList>
            <person name="Julca I."/>
        </authorList>
    </citation>
    <scope>NUCLEOTIDE SEQUENCE</scope>
</reference>
<evidence type="ECO:0000256" key="2">
    <source>
        <dbReference type="ARBA" id="ARBA00023295"/>
    </source>
</evidence>
<evidence type="ECO:0000256" key="5">
    <source>
        <dbReference type="SAM" id="SignalP"/>
    </source>
</evidence>
<dbReference type="AlphaFoldDB" id="A0AAV1DLW3"/>
<dbReference type="InterPro" id="IPR017853">
    <property type="entry name" value="GH"/>
</dbReference>
<organism evidence="7 8">
    <name type="scientific">Oldenlandia corymbosa var. corymbosa</name>
    <dbReference type="NCBI Taxonomy" id="529605"/>
    <lineage>
        <taxon>Eukaryota</taxon>
        <taxon>Viridiplantae</taxon>
        <taxon>Streptophyta</taxon>
        <taxon>Embryophyta</taxon>
        <taxon>Tracheophyta</taxon>
        <taxon>Spermatophyta</taxon>
        <taxon>Magnoliopsida</taxon>
        <taxon>eudicotyledons</taxon>
        <taxon>Gunneridae</taxon>
        <taxon>Pentapetalae</taxon>
        <taxon>asterids</taxon>
        <taxon>lamiids</taxon>
        <taxon>Gentianales</taxon>
        <taxon>Rubiaceae</taxon>
        <taxon>Rubioideae</taxon>
        <taxon>Spermacoceae</taxon>
        <taxon>Hedyotis-Oldenlandia complex</taxon>
        <taxon>Oldenlandia</taxon>
    </lineage>
</organism>
<sequence>MAKIHHLFLLKTSLAIAFLLKGFCDGKVMMEYIGATGAPVRFDNVPIEDGIDFHFILGFAIDADPSGNPQNGTFSPYWVSSLSPDSIVAIKGSHPNVKVMASLSGWSLGNTVLKWYNPANEQLWISNAFDSIKSLVETYHLDGIDVDYEVFRKTNYSSGSFSYCIGELLSLLKNQSVISVATIAPFYNTVAPYIELFRNYGDVIDYVNHQFYTDKVRTPQRFLNDFRLRAQQFDKAKVLPAYEVNGRGIQGDRFFDALKLIEENGFEVNGVMIWSADASVNNQYYYERKSQAFLLNSTSSI</sequence>
<evidence type="ECO:0000256" key="3">
    <source>
        <dbReference type="RuleBase" id="RU000489"/>
    </source>
</evidence>
<keyword evidence="5" id="KW-0732">Signal</keyword>
<dbReference type="SUPFAM" id="SSF51445">
    <property type="entry name" value="(Trans)glycosidases"/>
    <property type="match status" value="1"/>
</dbReference>
<keyword evidence="1 3" id="KW-0378">Hydrolase</keyword>
<evidence type="ECO:0000256" key="1">
    <source>
        <dbReference type="ARBA" id="ARBA00022801"/>
    </source>
</evidence>
<dbReference type="PANTHER" id="PTHR46476">
    <property type="entry name" value="CHITINASE 2-LIKE"/>
    <property type="match status" value="1"/>
</dbReference>
<feature type="domain" description="GH18" evidence="6">
    <location>
        <begin position="27"/>
        <end position="291"/>
    </location>
</feature>
<protein>
    <submittedName>
        <fullName evidence="7">OLC1v1008582C1</fullName>
    </submittedName>
</protein>
<dbReference type="InterPro" id="IPR001579">
    <property type="entry name" value="Glyco_hydro_18_chit_AS"/>
</dbReference>
<proteinExistence type="inferred from homology"/>
<dbReference type="PRINTS" id="PR00551">
    <property type="entry name" value="2SGLOBULIN"/>
</dbReference>
<gene>
    <name evidence="7" type="ORF">OLC1_LOCUS16881</name>
</gene>
<evidence type="ECO:0000313" key="8">
    <source>
        <dbReference type="Proteomes" id="UP001161247"/>
    </source>
</evidence>
<evidence type="ECO:0000259" key="6">
    <source>
        <dbReference type="PROSITE" id="PS51910"/>
    </source>
</evidence>
<evidence type="ECO:0000313" key="7">
    <source>
        <dbReference type="EMBL" id="CAI9108881.1"/>
    </source>
</evidence>
<dbReference type="Pfam" id="PF00704">
    <property type="entry name" value="Glyco_hydro_18"/>
    <property type="match status" value="1"/>
</dbReference>